<keyword evidence="7 8" id="KW-0472">Membrane</keyword>
<evidence type="ECO:0000256" key="6">
    <source>
        <dbReference type="ARBA" id="ARBA00022989"/>
    </source>
</evidence>
<dbReference type="OMA" id="SSPAEWY"/>
<evidence type="ECO:0000256" key="3">
    <source>
        <dbReference type="ARBA" id="ARBA00008917"/>
    </source>
</evidence>
<feature type="transmembrane region" description="Helical" evidence="8">
    <location>
        <begin position="57"/>
        <end position="77"/>
    </location>
</feature>
<sequence>SPQAWYAALPPISKFWFTSCALSTLGFHAKFVDPRAMMLSWRMISLAKGGKFQPWRLLTNFAFLGKLSLGFAMRMVMIAQYSVSLEKEAFTGASGTADYIAFLLFGACALTPLELVVPSIAQAFYGDSLIFMCLYLWSREHPRARVSLMGIVRVGAFYFPWAMLVMTALMGGDPMPDFLGIIVGHAYYFFARLYPLHSGRRSIIQTP</sequence>
<comment type="subcellular location">
    <subcellularLocation>
        <location evidence="2 8">Endoplasmic reticulum membrane</location>
        <topology evidence="2 8">Multi-pass membrane protein</topology>
    </subcellularLocation>
</comment>
<dbReference type="InterPro" id="IPR035952">
    <property type="entry name" value="Rhomboid-like_sf"/>
</dbReference>
<proteinExistence type="inferred from homology"/>
<evidence type="ECO:0000256" key="8">
    <source>
        <dbReference type="RuleBase" id="RU363059"/>
    </source>
</evidence>
<feature type="non-terminal residue" evidence="9">
    <location>
        <position position="207"/>
    </location>
</feature>
<evidence type="ECO:0000256" key="5">
    <source>
        <dbReference type="ARBA" id="ARBA00022824"/>
    </source>
</evidence>
<keyword evidence="10" id="KW-1185">Reference proteome</keyword>
<reference evidence="9 10" key="1">
    <citation type="journal article" date="2007" name="Proc. Natl. Acad. Sci. U.S.A.">
        <title>The tiny eukaryote Ostreococcus provides genomic insights into the paradox of plankton speciation.</title>
        <authorList>
            <person name="Palenik B."/>
            <person name="Grimwood J."/>
            <person name="Aerts A."/>
            <person name="Rouze P."/>
            <person name="Salamov A."/>
            <person name="Putnam N."/>
            <person name="Dupont C."/>
            <person name="Jorgensen R."/>
            <person name="Derelle E."/>
            <person name="Rombauts S."/>
            <person name="Zhou K."/>
            <person name="Otillar R."/>
            <person name="Merchant S.S."/>
            <person name="Podell S."/>
            <person name="Gaasterland T."/>
            <person name="Napoli C."/>
            <person name="Gendler K."/>
            <person name="Manuell A."/>
            <person name="Tai V."/>
            <person name="Vallon O."/>
            <person name="Piganeau G."/>
            <person name="Jancek S."/>
            <person name="Heijde M."/>
            <person name="Jabbari K."/>
            <person name="Bowler C."/>
            <person name="Lohr M."/>
            <person name="Robbens S."/>
            <person name="Werner G."/>
            <person name="Dubchak I."/>
            <person name="Pazour G.J."/>
            <person name="Ren Q."/>
            <person name="Paulsen I."/>
            <person name="Delwiche C."/>
            <person name="Schmutz J."/>
            <person name="Rokhsar D."/>
            <person name="Van de Peer Y."/>
            <person name="Moreau H."/>
            <person name="Grigoriev I.V."/>
        </authorList>
    </citation>
    <scope>NUCLEOTIDE SEQUENCE [LARGE SCALE GENOMIC DNA]</scope>
    <source>
        <strain evidence="9 10">CCE9901</strain>
    </source>
</reference>
<gene>
    <name evidence="9" type="ORF">OSTLU_5901</name>
</gene>
<feature type="transmembrane region" description="Helical" evidence="8">
    <location>
        <begin position="150"/>
        <end position="172"/>
    </location>
</feature>
<evidence type="ECO:0000256" key="7">
    <source>
        <dbReference type="ARBA" id="ARBA00023136"/>
    </source>
</evidence>
<dbReference type="Gramene" id="ABO95402">
    <property type="protein sequence ID" value="ABO95402"/>
    <property type="gene ID" value="OSTLU_5901"/>
</dbReference>
<dbReference type="AlphaFoldDB" id="A4RVB4"/>
<feature type="transmembrane region" description="Helical" evidence="8">
    <location>
        <begin position="178"/>
        <end position="195"/>
    </location>
</feature>
<evidence type="ECO:0000256" key="2">
    <source>
        <dbReference type="ARBA" id="ARBA00004477"/>
    </source>
</evidence>
<comment type="similarity">
    <text evidence="3 8">Belongs to the derlin family.</text>
</comment>
<dbReference type="GeneID" id="5001142"/>
<comment type="function">
    <text evidence="1">May be involved in the degradation process of specific misfolded endoplasmic reticulum (ER) luminal proteins.</text>
</comment>
<dbReference type="PANTHER" id="PTHR11009">
    <property type="entry name" value="DER1-LIKE PROTEIN, DERLIN"/>
    <property type="match status" value="1"/>
</dbReference>
<protein>
    <recommendedName>
        <fullName evidence="8">Derlin</fullName>
    </recommendedName>
</protein>
<accession>A4RVB4</accession>
<evidence type="ECO:0000256" key="4">
    <source>
        <dbReference type="ARBA" id="ARBA00022692"/>
    </source>
</evidence>
<dbReference type="SUPFAM" id="SSF144091">
    <property type="entry name" value="Rhomboid-like"/>
    <property type="match status" value="1"/>
</dbReference>
<dbReference type="EMBL" id="CP000583">
    <property type="protein sequence ID" value="ABO95402.1"/>
    <property type="molecule type" value="Genomic_DNA"/>
</dbReference>
<feature type="transmembrane region" description="Helical" evidence="8">
    <location>
        <begin position="89"/>
        <end position="113"/>
    </location>
</feature>
<dbReference type="KEGG" id="olu:OSTLU_5901"/>
<keyword evidence="6 8" id="KW-1133">Transmembrane helix</keyword>
<dbReference type="GO" id="GO:0005789">
    <property type="term" value="C:endoplasmic reticulum membrane"/>
    <property type="evidence" value="ECO:0007669"/>
    <property type="project" value="UniProtKB-SubCell"/>
</dbReference>
<name>A4RVB4_OSTLU</name>
<dbReference type="OrthoDB" id="1716531at2759"/>
<dbReference type="HOGENOM" id="CLU_051898_5_2_1"/>
<evidence type="ECO:0000313" key="10">
    <source>
        <dbReference type="Proteomes" id="UP000001568"/>
    </source>
</evidence>
<feature type="non-terminal residue" evidence="9">
    <location>
        <position position="1"/>
    </location>
</feature>
<dbReference type="Proteomes" id="UP000001568">
    <property type="component" value="Chromosome 3"/>
</dbReference>
<keyword evidence="4 8" id="KW-0812">Transmembrane</keyword>
<keyword evidence="5 8" id="KW-0256">Endoplasmic reticulum</keyword>
<evidence type="ECO:0000313" key="9">
    <source>
        <dbReference type="EMBL" id="ABO95402.1"/>
    </source>
</evidence>
<dbReference type="InterPro" id="IPR007599">
    <property type="entry name" value="DER1"/>
</dbReference>
<dbReference type="eggNOG" id="KOG0858">
    <property type="taxonomic scope" value="Eukaryota"/>
</dbReference>
<dbReference type="RefSeq" id="XP_001417109.1">
    <property type="nucleotide sequence ID" value="XM_001417072.1"/>
</dbReference>
<comment type="function">
    <text evidence="8">May be involved in the degradation of misfolded endoplasmic reticulum (ER) luminal proteins.</text>
</comment>
<dbReference type="Pfam" id="PF04511">
    <property type="entry name" value="DER1"/>
    <property type="match status" value="1"/>
</dbReference>
<evidence type="ECO:0000256" key="1">
    <source>
        <dbReference type="ARBA" id="ARBA00003292"/>
    </source>
</evidence>
<dbReference type="GO" id="GO:0006950">
    <property type="term" value="P:response to stress"/>
    <property type="evidence" value="ECO:0007669"/>
    <property type="project" value="UniProtKB-ARBA"/>
</dbReference>
<dbReference type="STRING" id="436017.A4RVB4"/>
<organism evidence="9 10">
    <name type="scientific">Ostreococcus lucimarinus (strain CCE9901)</name>
    <dbReference type="NCBI Taxonomy" id="436017"/>
    <lineage>
        <taxon>Eukaryota</taxon>
        <taxon>Viridiplantae</taxon>
        <taxon>Chlorophyta</taxon>
        <taxon>Mamiellophyceae</taxon>
        <taxon>Mamiellales</taxon>
        <taxon>Bathycoccaceae</taxon>
        <taxon>Ostreococcus</taxon>
    </lineage>
</organism>